<proteinExistence type="predicted"/>
<gene>
    <name evidence="1" type="ORF">FHR96_001983</name>
</gene>
<dbReference type="EMBL" id="JACHXM010000007">
    <property type="protein sequence ID" value="MBB3141109.1"/>
    <property type="molecule type" value="Genomic_DNA"/>
</dbReference>
<evidence type="ECO:0000313" key="2">
    <source>
        <dbReference type="Proteomes" id="UP000525987"/>
    </source>
</evidence>
<dbReference type="RefSeq" id="WP_183387488.1">
    <property type="nucleotide sequence ID" value="NZ_JACHXM010000007.1"/>
</dbReference>
<keyword evidence="2" id="KW-1185">Reference proteome</keyword>
<name>A0A7W5G5G4_9GAMM</name>
<evidence type="ECO:0000313" key="1">
    <source>
        <dbReference type="EMBL" id="MBB3141109.1"/>
    </source>
</evidence>
<dbReference type="AlphaFoldDB" id="A0A7W5G5G4"/>
<organism evidence="1 2">
    <name type="scientific">Halomonas organivorans</name>
    <dbReference type="NCBI Taxonomy" id="257772"/>
    <lineage>
        <taxon>Bacteria</taxon>
        <taxon>Pseudomonadati</taxon>
        <taxon>Pseudomonadota</taxon>
        <taxon>Gammaproteobacteria</taxon>
        <taxon>Oceanospirillales</taxon>
        <taxon>Halomonadaceae</taxon>
        <taxon>Halomonas</taxon>
    </lineage>
</organism>
<reference evidence="1 2" key="1">
    <citation type="submission" date="2020-08" db="EMBL/GenBank/DDBJ databases">
        <title>Genomic Encyclopedia of Type Strains, Phase III (KMG-III): the genomes of soil and plant-associated and newly described type strains.</title>
        <authorList>
            <person name="Whitman W."/>
        </authorList>
    </citation>
    <scope>NUCLEOTIDE SEQUENCE [LARGE SCALE GENOMIC DNA]</scope>
    <source>
        <strain evidence="1 2">CECT 5995</strain>
    </source>
</reference>
<dbReference type="Proteomes" id="UP000525987">
    <property type="component" value="Unassembled WGS sequence"/>
</dbReference>
<sequence length="284" mass="33070">MYEKVNPFDKNNKERIYNLLILKGEALIKGDSLALKQGACEGQNYSNFFTAMSNQIDLLLVYFINDEISASLHERGPLSALRDEVIADFYKDEDFKRLEFAKQDLFELFDARTDFIIGSNFFDFKVNTFSTFEHYVDELYEELTQVEPRSNKKEIELVKLIEKYSSEQDKEKKKGTLEKIKRVSFYVSSAEKISYVLSKCKMDKQECSELKAFLDYYRSQRNTVHNLGIHKGKSKSIEVDGIEIKLDENNPSYTENHNSAIFACRKLMDIYEIMLATVRGITVF</sequence>
<accession>A0A7W5G5G4</accession>
<comment type="caution">
    <text evidence="1">The sequence shown here is derived from an EMBL/GenBank/DDBJ whole genome shotgun (WGS) entry which is preliminary data.</text>
</comment>
<protein>
    <submittedName>
        <fullName evidence="1">Uncharacterized protein</fullName>
    </submittedName>
</protein>